<dbReference type="GO" id="GO:0003677">
    <property type="term" value="F:DNA binding"/>
    <property type="evidence" value="ECO:0007669"/>
    <property type="project" value="UniProtKB-UniRule"/>
</dbReference>
<dbReference type="Gene3D" id="1.10.30.10">
    <property type="entry name" value="High mobility group box domain"/>
    <property type="match status" value="1"/>
</dbReference>
<dbReference type="SUPFAM" id="SSF54373">
    <property type="entry name" value="FAD-linked reductases, C-terminal domain"/>
    <property type="match status" value="1"/>
</dbReference>
<evidence type="ECO:0000313" key="6">
    <source>
        <dbReference type="EMBL" id="KAF1810686.1"/>
    </source>
</evidence>
<dbReference type="AlphaFoldDB" id="A0A6G1FYD5"/>
<dbReference type="GO" id="GO:0016491">
    <property type="term" value="F:oxidoreductase activity"/>
    <property type="evidence" value="ECO:0007669"/>
    <property type="project" value="UniProtKB-KW"/>
</dbReference>
<evidence type="ECO:0000313" key="7">
    <source>
        <dbReference type="Proteomes" id="UP000504638"/>
    </source>
</evidence>
<sequence length="898" mass="99784">MKTAEISQHRAKISIPANVPSEEYARQCIFAASWSRLNPYALHPGEYRMLRQYITGPQVTTYVNIRNGILRLWVRNPMVCVSIEEAAGCAKESRFFGLAYTAHEWLIRNGYINFGCVRSQSPSVPARLKPSKPRETIAIIGAGMAGLACARQLENLFEHFSEHWYKRGEFPPKVTILEGRNRIGGRIYSFPLHATANGTHPPGSRCTAEMGAQIVTGFERGNPLNAIIRGQLGLHMHAIKEGTVLYDIDGSTVDKQTDDRVEGLFNDVLERASKFRNQAVQALTLEGDIKLIEAGKDPTTDGGEFISVLESRGEPVNVVASQGRPKKNRQTNAPVTMEKLTGRSYQATETKDLLAAAAAEKLGFNLTAGVSKLSTLQLEQKAQEHMSNLGDVMDEACRQYQDMMNLTEQDLRLLNWHYANLEYASAAPVGSLSLTGWDQDSGNEFEGEHTEVIGGYTQVPRGLYLFPTPLDVKLGRCVETIEYHASTATTEGCATVTCSDGESIRADRVVLTAPLGVLKAGTIKFEPQLPDWKLDCIDRMGFGLLNKLVLVYDTPFWEQDRDMFGLLHESIIPQSRNMKDYAAQRGLFYIFWNTMKTSGAPTLVAMMAGNSAYAVENVTDAQLVDEAQTSLSKIFGQIPKPKETVITRWRKDPFARGSYSYVGPNTRSDDYENMATSVGQIHFAGEATCGTHPATVHGAYLSGLRAACEVIETFIGPMDPGQPLVGTKLRQSSTDGTPTQAVKRPMADAVQIPERQSRAEMNKAWENGLNQKIQDAIGARPLKPIRAGTNPFLLWQRDQWQAAKNKCDDAKRARHPKDLKAKAGKDDIRKELGRSWMGASAEEKKPYYAMTEVAREQSKKWHADFKELIEKWDRDAEVIKKAYTEENPLSEWAVGYGL</sequence>
<dbReference type="SUPFAM" id="SSF47095">
    <property type="entry name" value="HMG-box"/>
    <property type="match status" value="1"/>
</dbReference>
<dbReference type="GO" id="GO:0005634">
    <property type="term" value="C:nucleus"/>
    <property type="evidence" value="ECO:0007669"/>
    <property type="project" value="UniProtKB-UniRule"/>
</dbReference>
<dbReference type="InterPro" id="IPR050281">
    <property type="entry name" value="Flavin_monoamine_oxidase"/>
</dbReference>
<keyword evidence="2" id="KW-0560">Oxidoreductase</keyword>
<dbReference type="Proteomes" id="UP000504638">
    <property type="component" value="Unplaced"/>
</dbReference>
<feature type="domain" description="HMG box" evidence="4">
    <location>
        <begin position="785"/>
        <end position="866"/>
    </location>
</feature>
<protein>
    <submittedName>
        <fullName evidence="6 8">Uncharacterized protein</fullName>
    </submittedName>
</protein>
<reference evidence="6 8" key="1">
    <citation type="submission" date="2020-01" db="EMBL/GenBank/DDBJ databases">
        <authorList>
            <consortium name="DOE Joint Genome Institute"/>
            <person name="Haridas S."/>
            <person name="Albert R."/>
            <person name="Binder M."/>
            <person name="Bloem J."/>
            <person name="Labutti K."/>
            <person name="Salamov A."/>
            <person name="Andreopoulos B."/>
            <person name="Baker S.E."/>
            <person name="Barry K."/>
            <person name="Bills G."/>
            <person name="Bluhm B.H."/>
            <person name="Cannon C."/>
            <person name="Castanera R."/>
            <person name="Culley D.E."/>
            <person name="Daum C."/>
            <person name="Ezra D."/>
            <person name="Gonzalez J.B."/>
            <person name="Henrissat B."/>
            <person name="Kuo A."/>
            <person name="Liang C."/>
            <person name="Lipzen A."/>
            <person name="Lutzoni F."/>
            <person name="Magnuson J."/>
            <person name="Mondo S."/>
            <person name="Nolan M."/>
            <person name="Ohm R."/>
            <person name="Pangilinan J."/>
            <person name="Park H.-J."/>
            <person name="Ramirez L."/>
            <person name="Alfaro M."/>
            <person name="Sun H."/>
            <person name="Tritt A."/>
            <person name="Yoshinaga Y."/>
            <person name="Zwiers L.-H."/>
            <person name="Turgeon B.G."/>
            <person name="Goodwin S.B."/>
            <person name="Spatafora J.W."/>
            <person name="Crous P.W."/>
            <person name="Grigoriev I.V."/>
        </authorList>
    </citation>
    <scope>NUCLEOTIDE SEQUENCE</scope>
    <source>
        <strain evidence="6 8">CBS 781.70</strain>
    </source>
</reference>
<gene>
    <name evidence="6 8" type="ORF">P152DRAFT_400782</name>
</gene>
<dbReference type="InterPro" id="IPR036910">
    <property type="entry name" value="HMG_box_dom_sf"/>
</dbReference>
<dbReference type="InterPro" id="IPR036188">
    <property type="entry name" value="FAD/NAD-bd_sf"/>
</dbReference>
<dbReference type="SUPFAM" id="SSF51905">
    <property type="entry name" value="FAD/NAD(P)-binding domain"/>
    <property type="match status" value="1"/>
</dbReference>
<dbReference type="SUPFAM" id="SSF46689">
    <property type="entry name" value="Homeodomain-like"/>
    <property type="match status" value="1"/>
</dbReference>
<dbReference type="PANTHER" id="PTHR10742">
    <property type="entry name" value="FLAVIN MONOAMINE OXIDASE"/>
    <property type="match status" value="1"/>
</dbReference>
<dbReference type="Pfam" id="PF01593">
    <property type="entry name" value="Amino_oxidase"/>
    <property type="match status" value="1"/>
</dbReference>
<accession>A0A6G1FYD5</accession>
<dbReference type="OrthoDB" id="9982100at2759"/>
<keyword evidence="7" id="KW-1185">Reference proteome</keyword>
<evidence type="ECO:0000259" key="4">
    <source>
        <dbReference type="PROSITE" id="PS50118"/>
    </source>
</evidence>
<keyword evidence="3" id="KW-0539">Nucleus</keyword>
<feature type="DNA-binding region" description="HMG box" evidence="3">
    <location>
        <begin position="785"/>
        <end position="866"/>
    </location>
</feature>
<comment type="similarity">
    <text evidence="1">Belongs to the flavin monoamine oxidase family.</text>
</comment>
<reference evidence="8" key="2">
    <citation type="submission" date="2020-04" db="EMBL/GenBank/DDBJ databases">
        <authorList>
            <consortium name="NCBI Genome Project"/>
        </authorList>
    </citation>
    <scope>NUCLEOTIDE SEQUENCE</scope>
    <source>
        <strain evidence="8">CBS 781.70</strain>
    </source>
</reference>
<dbReference type="Gene3D" id="3.50.50.60">
    <property type="entry name" value="FAD/NAD(P)-binding domain"/>
    <property type="match status" value="2"/>
</dbReference>
<reference evidence="8" key="3">
    <citation type="submission" date="2025-04" db="UniProtKB">
        <authorList>
            <consortium name="RefSeq"/>
        </authorList>
    </citation>
    <scope>IDENTIFICATION</scope>
    <source>
        <strain evidence="8">CBS 781.70</strain>
    </source>
</reference>
<dbReference type="GO" id="GO:0050660">
    <property type="term" value="F:flavin adenine dinucleotide binding"/>
    <property type="evidence" value="ECO:0007669"/>
    <property type="project" value="TreeGrafter"/>
</dbReference>
<evidence type="ECO:0000256" key="3">
    <source>
        <dbReference type="PROSITE-ProRule" id="PRU00267"/>
    </source>
</evidence>
<dbReference type="InterPro" id="IPR009071">
    <property type="entry name" value="HMG_box_dom"/>
</dbReference>
<dbReference type="GO" id="GO:0006338">
    <property type="term" value="P:chromatin remodeling"/>
    <property type="evidence" value="ECO:0007669"/>
    <property type="project" value="TreeGrafter"/>
</dbReference>
<organism evidence="6">
    <name type="scientific">Eremomyces bilateralis CBS 781.70</name>
    <dbReference type="NCBI Taxonomy" id="1392243"/>
    <lineage>
        <taxon>Eukaryota</taxon>
        <taxon>Fungi</taxon>
        <taxon>Dikarya</taxon>
        <taxon>Ascomycota</taxon>
        <taxon>Pezizomycotina</taxon>
        <taxon>Dothideomycetes</taxon>
        <taxon>Dothideomycetes incertae sedis</taxon>
        <taxon>Eremomycetales</taxon>
        <taxon>Eremomycetaceae</taxon>
        <taxon>Eremomyces</taxon>
    </lineage>
</organism>
<evidence type="ECO:0000313" key="8">
    <source>
        <dbReference type="RefSeq" id="XP_033532317.1"/>
    </source>
</evidence>
<proteinExistence type="inferred from homology"/>
<dbReference type="EMBL" id="ML975165">
    <property type="protein sequence ID" value="KAF1810686.1"/>
    <property type="molecule type" value="Genomic_DNA"/>
</dbReference>
<dbReference type="RefSeq" id="XP_033532317.1">
    <property type="nucleotide sequence ID" value="XM_033676588.1"/>
</dbReference>
<dbReference type="Gene3D" id="3.90.660.10">
    <property type="match status" value="1"/>
</dbReference>
<name>A0A6G1FYD5_9PEZI</name>
<dbReference type="PROSITE" id="PS50934">
    <property type="entry name" value="SWIRM"/>
    <property type="match status" value="1"/>
</dbReference>
<dbReference type="InterPro" id="IPR002937">
    <property type="entry name" value="Amino_oxidase"/>
</dbReference>
<dbReference type="Pfam" id="PF04433">
    <property type="entry name" value="SWIRM"/>
    <property type="match status" value="1"/>
</dbReference>
<dbReference type="InterPro" id="IPR007526">
    <property type="entry name" value="SWIRM"/>
</dbReference>
<dbReference type="InterPro" id="IPR009057">
    <property type="entry name" value="Homeodomain-like_sf"/>
</dbReference>
<dbReference type="InterPro" id="IPR036388">
    <property type="entry name" value="WH-like_DNA-bd_sf"/>
</dbReference>
<evidence type="ECO:0000256" key="2">
    <source>
        <dbReference type="ARBA" id="ARBA00023002"/>
    </source>
</evidence>
<dbReference type="PROSITE" id="PS50118">
    <property type="entry name" value="HMG_BOX_2"/>
    <property type="match status" value="1"/>
</dbReference>
<dbReference type="GO" id="GO:0010468">
    <property type="term" value="P:regulation of gene expression"/>
    <property type="evidence" value="ECO:0007669"/>
    <property type="project" value="UniProtKB-ARBA"/>
</dbReference>
<keyword evidence="3" id="KW-0238">DNA-binding</keyword>
<evidence type="ECO:0000259" key="5">
    <source>
        <dbReference type="PROSITE" id="PS50934"/>
    </source>
</evidence>
<feature type="domain" description="SWIRM" evidence="5">
    <location>
        <begin position="28"/>
        <end position="123"/>
    </location>
</feature>
<dbReference type="PANTHER" id="PTHR10742:SF386">
    <property type="entry name" value="LYSINE-SPECIFIC HISTONE DEMETHYLASE 1A"/>
    <property type="match status" value="1"/>
</dbReference>
<dbReference type="GeneID" id="54417158"/>
<dbReference type="Gene3D" id="1.10.10.10">
    <property type="entry name" value="Winged helix-like DNA-binding domain superfamily/Winged helix DNA-binding domain"/>
    <property type="match status" value="1"/>
</dbReference>
<evidence type="ECO:0000256" key="1">
    <source>
        <dbReference type="ARBA" id="ARBA00005995"/>
    </source>
</evidence>
<dbReference type="CDD" id="cd00084">
    <property type="entry name" value="HMG-box_SF"/>
    <property type="match status" value="1"/>
</dbReference>
<dbReference type="GO" id="GO:0003682">
    <property type="term" value="F:chromatin binding"/>
    <property type="evidence" value="ECO:0007669"/>
    <property type="project" value="TreeGrafter"/>
</dbReference>